<evidence type="ECO:0000313" key="1">
    <source>
        <dbReference type="EMBL" id="KYL05241.1"/>
    </source>
</evidence>
<dbReference type="AlphaFoldDB" id="A0A162J6U2"/>
<organism evidence="1 2">
    <name type="scientific">Fusobacterium necrophorum subsp. funduliforme</name>
    <dbReference type="NCBI Taxonomy" id="143387"/>
    <lineage>
        <taxon>Bacteria</taxon>
        <taxon>Fusobacteriati</taxon>
        <taxon>Fusobacteriota</taxon>
        <taxon>Fusobacteriia</taxon>
        <taxon>Fusobacteriales</taxon>
        <taxon>Fusobacteriaceae</taxon>
        <taxon>Fusobacterium</taxon>
    </lineage>
</organism>
<reference evidence="1 2" key="1">
    <citation type="submission" date="2016-03" db="EMBL/GenBank/DDBJ databases">
        <title>Comparative genomics of human isolates of Fusobacterium necrophorum.</title>
        <authorList>
            <person name="Jensen A."/>
            <person name="Bank S."/>
            <person name="Andersen P.S."/>
            <person name="Kristensen L.H."/>
            <person name="Prag J."/>
        </authorList>
    </citation>
    <scope>NUCLEOTIDE SEQUENCE [LARGE SCALE GENOMIC DNA]</scope>
    <source>
        <strain evidence="1 2">LS_1264</strain>
    </source>
</reference>
<sequence length="280" mass="33247">MRNLKKKKKEPNKFKNSLETAKLIKKILTPVHFKIFEMLSNLQDSRIKMKVNTIYQIAYHMVVNQKINILNENKLKTNIVNLINYAMEEVLSVPTILIQYLAAFTANDLIVQYANLKDHLIKKSDPKLLQDFENLRRSYSKELNFSYDVVLSSPATEDFFQVNIFLTSIINRLLKYIPSIFNGKKLKELFDKKIEEKRKEVLEELKDVDYSHFPEDFVFYVEILTRFKILHKINLYDFKYAKGFELDEKKIDIKAIKGNTTRSINYLKKHYEKLLFLGEE</sequence>
<dbReference type="EMBL" id="LVEA01000001">
    <property type="protein sequence ID" value="KYL05241.1"/>
    <property type="molecule type" value="Genomic_DNA"/>
</dbReference>
<dbReference type="Proteomes" id="UP000075816">
    <property type="component" value="Unassembled WGS sequence"/>
</dbReference>
<evidence type="ECO:0000313" key="2">
    <source>
        <dbReference type="Proteomes" id="UP000075816"/>
    </source>
</evidence>
<protein>
    <submittedName>
        <fullName evidence="1">Uncharacterized protein</fullName>
    </submittedName>
</protein>
<name>A0A162J6U2_9FUSO</name>
<dbReference type="RefSeq" id="WP_062680733.1">
    <property type="nucleotide sequence ID" value="NZ_LVEA01000001.1"/>
</dbReference>
<gene>
    <name evidence="1" type="ORF">A2J07_00465</name>
</gene>
<accession>A0A162J6U2</accession>
<comment type="caution">
    <text evidence="1">The sequence shown here is derived from an EMBL/GenBank/DDBJ whole genome shotgun (WGS) entry which is preliminary data.</text>
</comment>
<proteinExistence type="predicted"/>